<keyword evidence="2" id="KW-0804">Transcription</keyword>
<reference evidence="4 5" key="1">
    <citation type="journal article" date="2013" name="Proc. Natl. Acad. Sci. U.S.A.">
        <title>Fine-scale variation in meiotic recombination in Mimulus inferred from population shotgun sequencing.</title>
        <authorList>
            <person name="Hellsten U."/>
            <person name="Wright K.M."/>
            <person name="Jenkins J."/>
            <person name="Shu S."/>
            <person name="Yuan Y."/>
            <person name="Wessler S.R."/>
            <person name="Schmutz J."/>
            <person name="Willis J.H."/>
            <person name="Rokhsar D.S."/>
        </authorList>
    </citation>
    <scope>NUCLEOTIDE SEQUENCE [LARGE SCALE GENOMIC DNA]</scope>
    <source>
        <strain evidence="5">cv. DUN x IM62</strain>
    </source>
</reference>
<protein>
    <recommendedName>
        <fullName evidence="3">Transcription factor MYC/MYB N-terminal domain-containing protein</fullName>
    </recommendedName>
</protein>
<proteinExistence type="predicted"/>
<evidence type="ECO:0000313" key="5">
    <source>
        <dbReference type="Proteomes" id="UP000030748"/>
    </source>
</evidence>
<dbReference type="STRING" id="4155.A0A022RS53"/>
<keyword evidence="5" id="KW-1185">Reference proteome</keyword>
<dbReference type="Proteomes" id="UP000030748">
    <property type="component" value="Unassembled WGS sequence"/>
</dbReference>
<accession>A0A022RS53</accession>
<evidence type="ECO:0000256" key="2">
    <source>
        <dbReference type="ARBA" id="ARBA00023163"/>
    </source>
</evidence>
<dbReference type="AlphaFoldDB" id="A0A022RS53"/>
<dbReference type="PANTHER" id="PTHR46196:SF3">
    <property type="entry name" value="TRANSCRIPTION FACTOR LHW-LIKE ISOFORM X1"/>
    <property type="match status" value="1"/>
</dbReference>
<gene>
    <name evidence="4" type="ORF">MIMGU_mgv1a018186mg</name>
</gene>
<evidence type="ECO:0000313" key="4">
    <source>
        <dbReference type="EMBL" id="EYU41760.1"/>
    </source>
</evidence>
<dbReference type="GO" id="GO:0003700">
    <property type="term" value="F:DNA-binding transcription factor activity"/>
    <property type="evidence" value="ECO:0007669"/>
    <property type="project" value="InterPro"/>
</dbReference>
<dbReference type="InterPro" id="IPR043561">
    <property type="entry name" value="LHW-like"/>
</dbReference>
<dbReference type="PANTHER" id="PTHR46196">
    <property type="entry name" value="TRANSCRIPTION FACTOR BHLH155-LIKE ISOFORM X1-RELATED"/>
    <property type="match status" value="1"/>
</dbReference>
<feature type="domain" description="Transcription factor MYC/MYB N-terminal" evidence="3">
    <location>
        <begin position="6"/>
        <end position="69"/>
    </location>
</feature>
<sequence>MGISFLRPFLESLCCNSPWNYAVFWKLKYQHEMVLVWEDGFCDNQKPRSPTVSQIEDLYLENSNKMLSSTFSSSLLDESPG</sequence>
<evidence type="ECO:0000259" key="3">
    <source>
        <dbReference type="Pfam" id="PF14215"/>
    </source>
</evidence>
<dbReference type="EMBL" id="KI630319">
    <property type="protein sequence ID" value="EYU41760.1"/>
    <property type="molecule type" value="Genomic_DNA"/>
</dbReference>
<evidence type="ECO:0000256" key="1">
    <source>
        <dbReference type="ARBA" id="ARBA00023015"/>
    </source>
</evidence>
<organism evidence="4 5">
    <name type="scientific">Erythranthe guttata</name>
    <name type="common">Yellow monkey flower</name>
    <name type="synonym">Mimulus guttatus</name>
    <dbReference type="NCBI Taxonomy" id="4155"/>
    <lineage>
        <taxon>Eukaryota</taxon>
        <taxon>Viridiplantae</taxon>
        <taxon>Streptophyta</taxon>
        <taxon>Embryophyta</taxon>
        <taxon>Tracheophyta</taxon>
        <taxon>Spermatophyta</taxon>
        <taxon>Magnoliopsida</taxon>
        <taxon>eudicotyledons</taxon>
        <taxon>Gunneridae</taxon>
        <taxon>Pentapetalae</taxon>
        <taxon>asterids</taxon>
        <taxon>lamiids</taxon>
        <taxon>Lamiales</taxon>
        <taxon>Phrymaceae</taxon>
        <taxon>Erythranthe</taxon>
    </lineage>
</organism>
<keyword evidence="1" id="KW-0805">Transcription regulation</keyword>
<dbReference type="InterPro" id="IPR025610">
    <property type="entry name" value="MYC/MYB_N"/>
</dbReference>
<name>A0A022RS53_ERYGU</name>
<dbReference type="Pfam" id="PF14215">
    <property type="entry name" value="bHLH-MYC_N"/>
    <property type="match status" value="1"/>
</dbReference>